<proteinExistence type="predicted"/>
<protein>
    <submittedName>
        <fullName evidence="1">Uncharacterized protein</fullName>
    </submittedName>
</protein>
<keyword evidence="2" id="KW-1185">Reference proteome</keyword>
<name>A0ACB9FFA6_ARCLA</name>
<gene>
    <name evidence="1" type="ORF">L6452_00641</name>
</gene>
<accession>A0ACB9FFA6</accession>
<reference evidence="1 2" key="2">
    <citation type="journal article" date="2022" name="Mol. Ecol. Resour.">
        <title>The genomes of chicory, endive, great burdock and yacon provide insights into Asteraceae paleo-polyploidization history and plant inulin production.</title>
        <authorList>
            <person name="Fan W."/>
            <person name="Wang S."/>
            <person name="Wang H."/>
            <person name="Wang A."/>
            <person name="Jiang F."/>
            <person name="Liu H."/>
            <person name="Zhao H."/>
            <person name="Xu D."/>
            <person name="Zhang Y."/>
        </authorList>
    </citation>
    <scope>NUCLEOTIDE SEQUENCE [LARGE SCALE GENOMIC DNA]</scope>
    <source>
        <strain evidence="2">cv. Niubang</strain>
    </source>
</reference>
<dbReference type="Proteomes" id="UP001055879">
    <property type="component" value="Linkage Group LG01"/>
</dbReference>
<dbReference type="EMBL" id="CM042047">
    <property type="protein sequence ID" value="KAI3769535.1"/>
    <property type="molecule type" value="Genomic_DNA"/>
</dbReference>
<sequence length="502" mass="52980">MQHTHTHIYLELYILSGYNHLAPAPPTCLQHHLYLHINNHFFTPIYPNHRYSLNNTNCYLLPYIPIPIPKVIFFVLCDLSDESKTVRHIRLHIVMAPAAAVDGSDKIKPRDVCIVGVARTPLGGFLGSLSTLPATKLGSIAIECALKRANVDPSLVEEVYFGNVLGANLGQGPARQAALGAGIPNTVVSTSVNKVCASGMKATMLAAQSIQLGQNDIVVAGGMESMSNVPKYIAEARKGSKFGHDTLVDGILKDGLWDVFNDFKMGNCAEICADTHGITREQQDDYAIQSFERGLAARDSGAFAWEIAPVEVPGPRGRPSTIVNKDDDLAKFDAAKLRKLRPAFKENGGSVTAGNSSGINDGAAALVLVSGEKALELGLHVIAKVSGYADAEQAPELFTTTPALAIPKAISRAGLDASQIDFYEINEAFAVVALANQKLLGLDSAKLNVHGGGVSLGHPLGCSGARILVTLLGVLKQKGGKYGAAGVCNGGGGASAFVVELV</sequence>
<reference evidence="2" key="1">
    <citation type="journal article" date="2022" name="Mol. Ecol. Resour.">
        <title>The genomes of chicory, endive, great burdock and yacon provide insights into Asteraceae palaeo-polyploidization history and plant inulin production.</title>
        <authorList>
            <person name="Fan W."/>
            <person name="Wang S."/>
            <person name="Wang H."/>
            <person name="Wang A."/>
            <person name="Jiang F."/>
            <person name="Liu H."/>
            <person name="Zhao H."/>
            <person name="Xu D."/>
            <person name="Zhang Y."/>
        </authorList>
    </citation>
    <scope>NUCLEOTIDE SEQUENCE [LARGE SCALE GENOMIC DNA]</scope>
    <source>
        <strain evidence="2">cv. Niubang</strain>
    </source>
</reference>
<organism evidence="1 2">
    <name type="scientific">Arctium lappa</name>
    <name type="common">Greater burdock</name>
    <name type="synonym">Lappa major</name>
    <dbReference type="NCBI Taxonomy" id="4217"/>
    <lineage>
        <taxon>Eukaryota</taxon>
        <taxon>Viridiplantae</taxon>
        <taxon>Streptophyta</taxon>
        <taxon>Embryophyta</taxon>
        <taxon>Tracheophyta</taxon>
        <taxon>Spermatophyta</taxon>
        <taxon>Magnoliopsida</taxon>
        <taxon>eudicotyledons</taxon>
        <taxon>Gunneridae</taxon>
        <taxon>Pentapetalae</taxon>
        <taxon>asterids</taxon>
        <taxon>campanulids</taxon>
        <taxon>Asterales</taxon>
        <taxon>Asteraceae</taxon>
        <taxon>Carduoideae</taxon>
        <taxon>Cardueae</taxon>
        <taxon>Arctiinae</taxon>
        <taxon>Arctium</taxon>
    </lineage>
</organism>
<comment type="caution">
    <text evidence="1">The sequence shown here is derived from an EMBL/GenBank/DDBJ whole genome shotgun (WGS) entry which is preliminary data.</text>
</comment>
<evidence type="ECO:0000313" key="2">
    <source>
        <dbReference type="Proteomes" id="UP001055879"/>
    </source>
</evidence>
<evidence type="ECO:0000313" key="1">
    <source>
        <dbReference type="EMBL" id="KAI3769535.1"/>
    </source>
</evidence>